<gene>
    <name evidence="4" type="ORF">ACFQ1O_11555</name>
</gene>
<name>A0ABW3I456_9FLAO</name>
<evidence type="ECO:0000256" key="1">
    <source>
        <dbReference type="SAM" id="Phobius"/>
    </source>
</evidence>
<accession>A0ABW3I456</accession>
<dbReference type="InterPro" id="IPR032508">
    <property type="entry name" value="FecR_C"/>
</dbReference>
<evidence type="ECO:0000259" key="2">
    <source>
        <dbReference type="Pfam" id="PF04773"/>
    </source>
</evidence>
<dbReference type="EMBL" id="JBHTJM010000009">
    <property type="protein sequence ID" value="MFD0964641.1"/>
    <property type="molecule type" value="Genomic_DNA"/>
</dbReference>
<dbReference type="InterPro" id="IPR006860">
    <property type="entry name" value="FecR"/>
</dbReference>
<keyword evidence="5" id="KW-1185">Reference proteome</keyword>
<keyword evidence="1" id="KW-0472">Membrane</keyword>
<proteinExistence type="predicted"/>
<evidence type="ECO:0000313" key="5">
    <source>
        <dbReference type="Proteomes" id="UP001596997"/>
    </source>
</evidence>
<dbReference type="RefSeq" id="WP_377716181.1">
    <property type="nucleotide sequence ID" value="NZ_JBHTJM010000009.1"/>
</dbReference>
<organism evidence="4 5">
    <name type="scientific">Pseudofulvibacter geojedonensis</name>
    <dbReference type="NCBI Taxonomy" id="1123758"/>
    <lineage>
        <taxon>Bacteria</taxon>
        <taxon>Pseudomonadati</taxon>
        <taxon>Bacteroidota</taxon>
        <taxon>Flavobacteriia</taxon>
        <taxon>Flavobacteriales</taxon>
        <taxon>Flavobacteriaceae</taxon>
        <taxon>Pseudofulvibacter</taxon>
    </lineage>
</organism>
<feature type="domain" description="Protein FecR C-terminal" evidence="3">
    <location>
        <begin position="234"/>
        <end position="292"/>
    </location>
</feature>
<keyword evidence="1" id="KW-0812">Transmembrane</keyword>
<dbReference type="PANTHER" id="PTHR30273:SF2">
    <property type="entry name" value="PROTEIN FECR"/>
    <property type="match status" value="1"/>
</dbReference>
<protein>
    <submittedName>
        <fullName evidence="4">FecR family protein</fullName>
    </submittedName>
</protein>
<dbReference type="PANTHER" id="PTHR30273">
    <property type="entry name" value="PERIPLASMIC SIGNAL SENSOR AND SIGMA FACTOR ACTIVATOR FECR-RELATED"/>
    <property type="match status" value="1"/>
</dbReference>
<feature type="domain" description="FecR protein" evidence="2">
    <location>
        <begin position="104"/>
        <end position="192"/>
    </location>
</feature>
<dbReference type="Gene3D" id="3.55.50.30">
    <property type="match status" value="1"/>
</dbReference>
<keyword evidence="1" id="KW-1133">Transmembrane helix</keyword>
<dbReference type="Pfam" id="PF04773">
    <property type="entry name" value="FecR"/>
    <property type="match status" value="1"/>
</dbReference>
<sequence>MKQQYDDTFLARWASGELTTNELAEFKASSAYSEYKMILDGVAHLEAPSYNQEANFKATLAKIERQKEKQEVKVRRLIPNWAYAAAACLVLFLGAMFMFQETSYSTDLAQQNTIELPDGSIAQLNADSKITHKKYNWGRSLELEGEAFFKVKKGSTFSVTTKEGTVTVLGTEFTVNSRNKFYQVICYEGKVQVIAGNEKQVLTPGKAFNIQQNKTNLLNISEQNPSWIAQESSFTSIAILQVVEELERQYGISIKGKENLKNAKFTGRFSHSNLKLALTTVFDTMEIPYTFDADQKVSIQKY</sequence>
<dbReference type="Pfam" id="PF16344">
    <property type="entry name" value="FecR_C"/>
    <property type="match status" value="1"/>
</dbReference>
<feature type="transmembrane region" description="Helical" evidence="1">
    <location>
        <begin position="77"/>
        <end position="99"/>
    </location>
</feature>
<dbReference type="InterPro" id="IPR012373">
    <property type="entry name" value="Ferrdict_sens_TM"/>
</dbReference>
<dbReference type="Proteomes" id="UP001596997">
    <property type="component" value="Unassembled WGS sequence"/>
</dbReference>
<dbReference type="PIRSF" id="PIRSF018266">
    <property type="entry name" value="FecR"/>
    <property type="match status" value="1"/>
</dbReference>
<evidence type="ECO:0000313" key="4">
    <source>
        <dbReference type="EMBL" id="MFD0964641.1"/>
    </source>
</evidence>
<evidence type="ECO:0000259" key="3">
    <source>
        <dbReference type="Pfam" id="PF16344"/>
    </source>
</evidence>
<dbReference type="Gene3D" id="2.60.120.1440">
    <property type="match status" value="1"/>
</dbReference>
<reference evidence="5" key="1">
    <citation type="journal article" date="2019" name="Int. J. Syst. Evol. Microbiol.">
        <title>The Global Catalogue of Microorganisms (GCM) 10K type strain sequencing project: providing services to taxonomists for standard genome sequencing and annotation.</title>
        <authorList>
            <consortium name="The Broad Institute Genomics Platform"/>
            <consortium name="The Broad Institute Genome Sequencing Center for Infectious Disease"/>
            <person name="Wu L."/>
            <person name="Ma J."/>
        </authorList>
    </citation>
    <scope>NUCLEOTIDE SEQUENCE [LARGE SCALE GENOMIC DNA]</scope>
    <source>
        <strain evidence="5">CCUG 62114</strain>
    </source>
</reference>
<comment type="caution">
    <text evidence="4">The sequence shown here is derived from an EMBL/GenBank/DDBJ whole genome shotgun (WGS) entry which is preliminary data.</text>
</comment>